<dbReference type="PANTHER" id="PTHR43798">
    <property type="entry name" value="MONOACYLGLYCEROL LIPASE"/>
    <property type="match status" value="1"/>
</dbReference>
<dbReference type="InterPro" id="IPR029058">
    <property type="entry name" value="AB_hydrolase_fold"/>
</dbReference>
<feature type="domain" description="AB hydrolase-1" evidence="3">
    <location>
        <begin position="64"/>
        <end position="325"/>
    </location>
</feature>
<evidence type="ECO:0000313" key="5">
    <source>
        <dbReference type="Proteomes" id="UP001501410"/>
    </source>
</evidence>
<keyword evidence="2" id="KW-0378">Hydrolase</keyword>
<accession>A0ABP8MSM9</accession>
<gene>
    <name evidence="4" type="ORF">GCM10023092_15870</name>
</gene>
<sequence length="345" mass="37881">MLMRRKLLFLLTFLLLVCLGLIFIPRQYTVPAFKADPSFQYWDLPTGSHIGYLHIPAKGKAKPYPVIFLQGGPGGFVTPSIISLFSQVANSGYEVFLYDQVGSGHSARLTDIRAYTATRHKEDLNAIVGKTGAEKVILIGQSWGAILATLYTADYPDRVAGIVLSGPGPLIPVNHSLAQIPAPDSLHLKPPAFSNAEANRKVNNWRSKAAAFFALNFGAKLMPDREADAFQTMLNIELNKSTVADQRHLRPALGGGGYYAQLMTVNSFWQTPDPRQKLQHCAVPLLLLKGQYDNQPWGYATEYLGLFPDHRLQVIPNAGHVIQAEQRAAYLSAVLAFLPVVSGNN</sequence>
<comment type="caution">
    <text evidence="4">The sequence shown here is derived from an EMBL/GenBank/DDBJ whole genome shotgun (WGS) entry which is preliminary data.</text>
</comment>
<dbReference type="Proteomes" id="UP001501410">
    <property type="component" value="Unassembled WGS sequence"/>
</dbReference>
<dbReference type="PANTHER" id="PTHR43798:SF33">
    <property type="entry name" value="HYDROLASE, PUTATIVE (AFU_ORTHOLOGUE AFUA_2G14860)-RELATED"/>
    <property type="match status" value="1"/>
</dbReference>
<evidence type="ECO:0000256" key="1">
    <source>
        <dbReference type="ARBA" id="ARBA00010088"/>
    </source>
</evidence>
<dbReference type="InterPro" id="IPR002410">
    <property type="entry name" value="Peptidase_S33"/>
</dbReference>
<dbReference type="SUPFAM" id="SSF53474">
    <property type="entry name" value="alpha/beta-Hydrolases"/>
    <property type="match status" value="1"/>
</dbReference>
<evidence type="ECO:0000313" key="4">
    <source>
        <dbReference type="EMBL" id="GAA4454212.1"/>
    </source>
</evidence>
<proteinExistence type="inferred from homology"/>
<evidence type="ECO:0000259" key="3">
    <source>
        <dbReference type="Pfam" id="PF00561"/>
    </source>
</evidence>
<protein>
    <recommendedName>
        <fullName evidence="3">AB hydrolase-1 domain-containing protein</fullName>
    </recommendedName>
</protein>
<dbReference type="EMBL" id="BAABEZ010000022">
    <property type="protein sequence ID" value="GAA4454212.1"/>
    <property type="molecule type" value="Genomic_DNA"/>
</dbReference>
<organism evidence="4 5">
    <name type="scientific">Rurimicrobium arvi</name>
    <dbReference type="NCBI Taxonomy" id="2049916"/>
    <lineage>
        <taxon>Bacteria</taxon>
        <taxon>Pseudomonadati</taxon>
        <taxon>Bacteroidota</taxon>
        <taxon>Chitinophagia</taxon>
        <taxon>Chitinophagales</taxon>
        <taxon>Chitinophagaceae</taxon>
        <taxon>Rurimicrobium</taxon>
    </lineage>
</organism>
<evidence type="ECO:0000256" key="2">
    <source>
        <dbReference type="ARBA" id="ARBA00022801"/>
    </source>
</evidence>
<dbReference type="InterPro" id="IPR000073">
    <property type="entry name" value="AB_hydrolase_1"/>
</dbReference>
<dbReference type="Pfam" id="PF00561">
    <property type="entry name" value="Abhydrolase_1"/>
    <property type="match status" value="1"/>
</dbReference>
<name>A0ABP8MSM9_9BACT</name>
<dbReference type="PRINTS" id="PR00111">
    <property type="entry name" value="ABHYDROLASE"/>
</dbReference>
<dbReference type="Gene3D" id="3.40.50.1820">
    <property type="entry name" value="alpha/beta hydrolase"/>
    <property type="match status" value="1"/>
</dbReference>
<dbReference type="PRINTS" id="PR00793">
    <property type="entry name" value="PROAMNOPTASE"/>
</dbReference>
<keyword evidence="5" id="KW-1185">Reference proteome</keyword>
<dbReference type="InterPro" id="IPR050266">
    <property type="entry name" value="AB_hydrolase_sf"/>
</dbReference>
<comment type="similarity">
    <text evidence="1">Belongs to the peptidase S33 family.</text>
</comment>
<reference evidence="5" key="1">
    <citation type="journal article" date="2019" name="Int. J. Syst. Evol. Microbiol.">
        <title>The Global Catalogue of Microorganisms (GCM) 10K type strain sequencing project: providing services to taxonomists for standard genome sequencing and annotation.</title>
        <authorList>
            <consortium name="The Broad Institute Genomics Platform"/>
            <consortium name="The Broad Institute Genome Sequencing Center for Infectious Disease"/>
            <person name="Wu L."/>
            <person name="Ma J."/>
        </authorList>
    </citation>
    <scope>NUCLEOTIDE SEQUENCE [LARGE SCALE GENOMIC DNA]</scope>
    <source>
        <strain evidence="5">JCM 31921</strain>
    </source>
</reference>